<evidence type="ECO:0000313" key="4">
    <source>
        <dbReference type="Proteomes" id="UP000253209"/>
    </source>
</evidence>
<sequence>MNLSLKRRFKALYQFFVLVLIPFNTFALTKQLISADSTINLSVALPLQSNMVVQQNKPLKIWGHIKKGQSVTVTADWLENGVTVKGDASNNFLAIISVPAAKKGDYSKHAIQVTSGNQKVELSNLLIGDLWFCSGQSNMQFAMREVKDAEKAIASANYPNLRVLNVKFNWKDKPSEIFEGKWQECSPASVRDFSAIGYYYAVELQKQLDIPIGAIYSGVGGSVAQAYLPEEVLAGDSLLKATYLDPFYKGDAYKNSDLNKFTFGTTSYPYLIYNGMIYPFHNLSIKGFLWYQGESNRSERESYIQLTGTLIKTWRQRFAQGDLPFYYVQVAPHAYQKMDSTLNDYAFFREAQEQLSNISNTAMVVTMDVGDPQDIHPKNKKPIASRLARVALNRTYNRLDVAYKGPQFHYAEYSKNKTVVHFEPASVAGGLKTSDGKAPKYFFVAGDDQKFHQAEAQIVANTVVLTCKKVKQPVAIRYAFTNYPTTNLENGEGLPAVPFRTDNWTEPNNRATQ</sequence>
<dbReference type="OrthoDB" id="9816001at2"/>
<proteinExistence type="predicted"/>
<dbReference type="PANTHER" id="PTHR22901:SF0">
    <property type="entry name" value="SIALATE O-ACETYLESTERASE"/>
    <property type="match status" value="1"/>
</dbReference>
<dbReference type="SUPFAM" id="SSF52266">
    <property type="entry name" value="SGNH hydrolase"/>
    <property type="match status" value="1"/>
</dbReference>
<keyword evidence="1" id="KW-0378">Hydrolase</keyword>
<feature type="domain" description="Sialate O-acetylesterase" evidence="2">
    <location>
        <begin position="129"/>
        <end position="377"/>
    </location>
</feature>
<comment type="caution">
    <text evidence="3">The sequence shown here is derived from an EMBL/GenBank/DDBJ whole genome shotgun (WGS) entry which is preliminary data.</text>
</comment>
<dbReference type="EMBL" id="QGDC01000004">
    <property type="protein sequence ID" value="RCH55326.1"/>
    <property type="molecule type" value="Genomic_DNA"/>
</dbReference>
<accession>A0A367GR31</accession>
<dbReference type="InterPro" id="IPR039329">
    <property type="entry name" value="SIAE"/>
</dbReference>
<protein>
    <submittedName>
        <fullName evidence="3">Sialate O-acetylesterase</fullName>
    </submittedName>
</protein>
<dbReference type="AlphaFoldDB" id="A0A367GR31"/>
<dbReference type="Pfam" id="PF03629">
    <property type="entry name" value="SASA"/>
    <property type="match status" value="1"/>
</dbReference>
<organism evidence="3 4">
    <name type="scientific">Mucilaginibacter hurinus</name>
    <dbReference type="NCBI Taxonomy" id="2201324"/>
    <lineage>
        <taxon>Bacteria</taxon>
        <taxon>Pseudomonadati</taxon>
        <taxon>Bacteroidota</taxon>
        <taxon>Sphingobacteriia</taxon>
        <taxon>Sphingobacteriales</taxon>
        <taxon>Sphingobacteriaceae</taxon>
        <taxon>Mucilaginibacter</taxon>
    </lineage>
</organism>
<evidence type="ECO:0000256" key="1">
    <source>
        <dbReference type="ARBA" id="ARBA00022801"/>
    </source>
</evidence>
<keyword evidence="4" id="KW-1185">Reference proteome</keyword>
<dbReference type="InterPro" id="IPR036514">
    <property type="entry name" value="SGNH_hydro_sf"/>
</dbReference>
<evidence type="ECO:0000313" key="3">
    <source>
        <dbReference type="EMBL" id="RCH55326.1"/>
    </source>
</evidence>
<dbReference type="Proteomes" id="UP000253209">
    <property type="component" value="Unassembled WGS sequence"/>
</dbReference>
<name>A0A367GR31_9SPHI</name>
<dbReference type="Gene3D" id="3.40.50.1110">
    <property type="entry name" value="SGNH hydrolase"/>
    <property type="match status" value="1"/>
</dbReference>
<dbReference type="GO" id="GO:0001681">
    <property type="term" value="F:sialate O-acetylesterase activity"/>
    <property type="evidence" value="ECO:0007669"/>
    <property type="project" value="InterPro"/>
</dbReference>
<dbReference type="PANTHER" id="PTHR22901">
    <property type="entry name" value="SIALATE O-ACETYLESTERASE"/>
    <property type="match status" value="1"/>
</dbReference>
<dbReference type="RefSeq" id="WP_114004948.1">
    <property type="nucleotide sequence ID" value="NZ_QGDC01000004.1"/>
</dbReference>
<evidence type="ECO:0000259" key="2">
    <source>
        <dbReference type="Pfam" id="PF03629"/>
    </source>
</evidence>
<reference evidence="3 4" key="1">
    <citation type="submission" date="2018-05" db="EMBL/GenBank/DDBJ databases">
        <title>Mucilaginibacter hurinus sp. nov., isolated from briquette warehouse soil.</title>
        <authorList>
            <person name="Choi L."/>
        </authorList>
    </citation>
    <scope>NUCLEOTIDE SEQUENCE [LARGE SCALE GENOMIC DNA]</scope>
    <source>
        <strain evidence="3 4">ZR32</strain>
    </source>
</reference>
<dbReference type="InterPro" id="IPR005181">
    <property type="entry name" value="SASA"/>
</dbReference>
<dbReference type="GO" id="GO:0005975">
    <property type="term" value="P:carbohydrate metabolic process"/>
    <property type="evidence" value="ECO:0007669"/>
    <property type="project" value="TreeGrafter"/>
</dbReference>
<gene>
    <name evidence="3" type="ORF">DJ568_09095</name>
</gene>